<dbReference type="PANTHER" id="PTHR33317">
    <property type="entry name" value="POLYNUCLEOTIDYL TRANSFERASE, RIBONUCLEASE H-LIKE SUPERFAMILY PROTEIN"/>
    <property type="match status" value="1"/>
</dbReference>
<dbReference type="GO" id="GO:0005829">
    <property type="term" value="C:cytosol"/>
    <property type="evidence" value="ECO:0007669"/>
    <property type="project" value="TreeGrafter"/>
</dbReference>
<comment type="function">
    <text evidence="5">Could be a nuclease involved in processing of the 5'-end of pre-16S rRNA.</text>
</comment>
<keyword evidence="2 5" id="KW-0690">Ribosome biogenesis</keyword>
<dbReference type="EC" id="3.1.-.-" evidence="5"/>
<dbReference type="PANTHER" id="PTHR33317:SF4">
    <property type="entry name" value="POLYNUCLEOTIDYL TRANSFERASE, RIBONUCLEASE H-LIKE SUPERFAMILY PROTEIN"/>
    <property type="match status" value="1"/>
</dbReference>
<evidence type="ECO:0000256" key="1">
    <source>
        <dbReference type="ARBA" id="ARBA00022490"/>
    </source>
</evidence>
<evidence type="ECO:0000256" key="2">
    <source>
        <dbReference type="ARBA" id="ARBA00022517"/>
    </source>
</evidence>
<dbReference type="KEGG" id="mcau:MIT9_P0966"/>
<dbReference type="CDD" id="cd16964">
    <property type="entry name" value="YqgF"/>
    <property type="match status" value="1"/>
</dbReference>
<gene>
    <name evidence="7" type="ORF">MIT9_P0966</name>
</gene>
<dbReference type="NCBIfam" id="TIGR00250">
    <property type="entry name" value="RNAse_H_YqgF"/>
    <property type="match status" value="1"/>
</dbReference>
<dbReference type="SUPFAM" id="SSF53098">
    <property type="entry name" value="Ribonuclease H-like"/>
    <property type="match status" value="1"/>
</dbReference>
<protein>
    <recommendedName>
        <fullName evidence="5">Putative pre-16S rRNA nuclease</fullName>
        <ecNumber evidence="5">3.1.-.-</ecNumber>
    </recommendedName>
</protein>
<evidence type="ECO:0000259" key="6">
    <source>
        <dbReference type="SMART" id="SM00732"/>
    </source>
</evidence>
<comment type="similarity">
    <text evidence="5">Belongs to the YqgF HJR family.</text>
</comment>
<keyword evidence="3 5" id="KW-0540">Nuclease</keyword>
<keyword evidence="1 5" id="KW-0963">Cytoplasm</keyword>
<name>A0AAU9C1D0_9GAMM</name>
<dbReference type="AlphaFoldDB" id="A0AAU9C1D0"/>
<dbReference type="GO" id="GO:0016788">
    <property type="term" value="F:hydrolase activity, acting on ester bonds"/>
    <property type="evidence" value="ECO:0007669"/>
    <property type="project" value="UniProtKB-UniRule"/>
</dbReference>
<dbReference type="InterPro" id="IPR005227">
    <property type="entry name" value="YqgF"/>
</dbReference>
<organism evidence="7 8">
    <name type="scientific">Methylomarinovum caldicuralii</name>
    <dbReference type="NCBI Taxonomy" id="438856"/>
    <lineage>
        <taxon>Bacteria</taxon>
        <taxon>Pseudomonadati</taxon>
        <taxon>Pseudomonadota</taxon>
        <taxon>Gammaproteobacteria</taxon>
        <taxon>Methylococcales</taxon>
        <taxon>Methylothermaceae</taxon>
        <taxon>Methylomarinovum</taxon>
    </lineage>
</organism>
<evidence type="ECO:0000256" key="4">
    <source>
        <dbReference type="ARBA" id="ARBA00022801"/>
    </source>
</evidence>
<evidence type="ECO:0000313" key="8">
    <source>
        <dbReference type="Proteomes" id="UP001321825"/>
    </source>
</evidence>
<evidence type="ECO:0000313" key="7">
    <source>
        <dbReference type="EMBL" id="BCX81388.1"/>
    </source>
</evidence>
<dbReference type="RefSeq" id="WP_317706314.1">
    <property type="nucleotide sequence ID" value="NZ_AP024714.1"/>
</dbReference>
<evidence type="ECO:0000256" key="5">
    <source>
        <dbReference type="HAMAP-Rule" id="MF_00651"/>
    </source>
</evidence>
<dbReference type="Gene3D" id="3.30.420.140">
    <property type="entry name" value="YqgF/RNase H-like domain"/>
    <property type="match status" value="1"/>
</dbReference>
<dbReference type="Pfam" id="PF03652">
    <property type="entry name" value="RuvX"/>
    <property type="match status" value="1"/>
</dbReference>
<dbReference type="EMBL" id="AP024714">
    <property type="protein sequence ID" value="BCX81388.1"/>
    <property type="molecule type" value="Genomic_DNA"/>
</dbReference>
<keyword evidence="4 5" id="KW-0378">Hydrolase</keyword>
<accession>A0AAU9C1D0</accession>
<sequence>MAEAETWLGFDFGTRRLGVAVGQRLTGTASPLETIRSEKKAVRWQAIDRLVRTWRPAGFVVGMAYQADGSDNPVTPLMRKFCRQLEGRYHRPVHVMDEYLTSFESRQLLFEEAGLRAGKVHRYNDQVAARLILQTWLNHQETPA</sequence>
<dbReference type="GO" id="GO:0000967">
    <property type="term" value="P:rRNA 5'-end processing"/>
    <property type="evidence" value="ECO:0007669"/>
    <property type="project" value="UniProtKB-UniRule"/>
</dbReference>
<keyword evidence="8" id="KW-1185">Reference proteome</keyword>
<proteinExistence type="inferred from homology"/>
<dbReference type="SMART" id="SM00732">
    <property type="entry name" value="YqgFc"/>
    <property type="match status" value="1"/>
</dbReference>
<dbReference type="InterPro" id="IPR012337">
    <property type="entry name" value="RNaseH-like_sf"/>
</dbReference>
<comment type="subcellular location">
    <subcellularLocation>
        <location evidence="5">Cytoplasm</location>
    </subcellularLocation>
</comment>
<dbReference type="InterPro" id="IPR006641">
    <property type="entry name" value="YqgF/RNaseH-like_dom"/>
</dbReference>
<dbReference type="InterPro" id="IPR037027">
    <property type="entry name" value="YqgF/RNaseH-like_dom_sf"/>
</dbReference>
<feature type="domain" description="YqgF/RNase H-like" evidence="6">
    <location>
        <begin position="5"/>
        <end position="105"/>
    </location>
</feature>
<evidence type="ECO:0000256" key="3">
    <source>
        <dbReference type="ARBA" id="ARBA00022722"/>
    </source>
</evidence>
<dbReference type="GO" id="GO:0004518">
    <property type="term" value="F:nuclease activity"/>
    <property type="evidence" value="ECO:0007669"/>
    <property type="project" value="UniProtKB-KW"/>
</dbReference>
<dbReference type="Proteomes" id="UP001321825">
    <property type="component" value="Chromosome"/>
</dbReference>
<reference evidence="8" key="1">
    <citation type="journal article" date="2024" name="Int. J. Syst. Evol. Microbiol.">
        <title>Methylomarinovum tepidoasis sp. nov., a moderately thermophilic methanotroph of the family Methylothermaceae isolated from a deep-sea hydrothermal field.</title>
        <authorList>
            <person name="Hirayama H."/>
            <person name="Takaki Y."/>
            <person name="Abe M."/>
            <person name="Miyazaki M."/>
            <person name="Uematsu K."/>
            <person name="Matsui Y."/>
            <person name="Takai K."/>
        </authorList>
    </citation>
    <scope>NUCLEOTIDE SEQUENCE [LARGE SCALE GENOMIC DNA]</scope>
    <source>
        <strain evidence="8">IT-9</strain>
    </source>
</reference>
<dbReference type="HAMAP" id="MF_00651">
    <property type="entry name" value="Nuclease_YqgF"/>
    <property type="match status" value="1"/>
</dbReference>